<evidence type="ECO:0000256" key="12">
    <source>
        <dbReference type="RuleBase" id="RU004326"/>
    </source>
</evidence>
<evidence type="ECO:0000256" key="11">
    <source>
        <dbReference type="ARBA" id="ARBA00041467"/>
    </source>
</evidence>
<evidence type="ECO:0000259" key="13">
    <source>
        <dbReference type="Pfam" id="PF02878"/>
    </source>
</evidence>
<gene>
    <name evidence="16" type="ORF">GN277_00680</name>
</gene>
<dbReference type="InterPro" id="IPR005841">
    <property type="entry name" value="Alpha-D-phosphohexomutase_SF"/>
</dbReference>
<keyword evidence="6 12" id="KW-0479">Metal-binding</keyword>
<dbReference type="Pfam" id="PF02879">
    <property type="entry name" value="PGM_PMM_II"/>
    <property type="match status" value="1"/>
</dbReference>
<dbReference type="GO" id="GO:0000287">
    <property type="term" value="F:magnesium ion binding"/>
    <property type="evidence" value="ECO:0007669"/>
    <property type="project" value="InterPro"/>
</dbReference>
<dbReference type="GO" id="GO:0006166">
    <property type="term" value="P:purine ribonucleoside salvage"/>
    <property type="evidence" value="ECO:0007669"/>
    <property type="project" value="TreeGrafter"/>
</dbReference>
<organism evidence="16 17">
    <name type="scientific">Sporofaciens musculi</name>
    <dbReference type="NCBI Taxonomy" id="2681861"/>
    <lineage>
        <taxon>Bacteria</taxon>
        <taxon>Bacillati</taxon>
        <taxon>Bacillota</taxon>
        <taxon>Clostridia</taxon>
        <taxon>Lachnospirales</taxon>
        <taxon>Lachnospiraceae</taxon>
        <taxon>Sporofaciens</taxon>
    </lineage>
</organism>
<accession>A0A7X3SH54</accession>
<evidence type="ECO:0000256" key="6">
    <source>
        <dbReference type="ARBA" id="ARBA00022723"/>
    </source>
</evidence>
<dbReference type="InterPro" id="IPR005845">
    <property type="entry name" value="A-D-PHexomutase_a/b/a-II"/>
</dbReference>
<evidence type="ECO:0000256" key="9">
    <source>
        <dbReference type="ARBA" id="ARBA00039995"/>
    </source>
</evidence>
<feature type="domain" description="Alpha-D-phosphohexomutase alpha/beta/alpha" evidence="14">
    <location>
        <begin position="208"/>
        <end position="312"/>
    </location>
</feature>
<comment type="pathway">
    <text evidence="3">Lipid metabolism.</text>
</comment>
<evidence type="ECO:0000313" key="17">
    <source>
        <dbReference type="Proteomes" id="UP000460412"/>
    </source>
</evidence>
<dbReference type="SUPFAM" id="SSF53738">
    <property type="entry name" value="Phosphoglucomutase, first 3 domains"/>
    <property type="match status" value="3"/>
</dbReference>
<dbReference type="EMBL" id="WUQX01000001">
    <property type="protein sequence ID" value="MXP74008.1"/>
    <property type="molecule type" value="Genomic_DNA"/>
</dbReference>
<comment type="similarity">
    <text evidence="4 12">Belongs to the phosphohexose mutase family.</text>
</comment>
<dbReference type="InterPro" id="IPR005844">
    <property type="entry name" value="A-D-PHexomutase_a/b/a-I"/>
</dbReference>
<dbReference type="Proteomes" id="UP000460412">
    <property type="component" value="Unassembled WGS sequence"/>
</dbReference>
<comment type="pathway">
    <text evidence="2">Glycolipid metabolism; diglucosyl-diacylglycerol biosynthesis.</text>
</comment>
<keyword evidence="5" id="KW-0597">Phosphoprotein</keyword>
<evidence type="ECO:0000256" key="10">
    <source>
        <dbReference type="ARBA" id="ARBA00041398"/>
    </source>
</evidence>
<evidence type="ECO:0000259" key="15">
    <source>
        <dbReference type="Pfam" id="PF02880"/>
    </source>
</evidence>
<dbReference type="InterPro" id="IPR016055">
    <property type="entry name" value="A-D-PHexomutase_a/b/a-I/II/III"/>
</dbReference>
<evidence type="ECO:0000256" key="2">
    <source>
        <dbReference type="ARBA" id="ARBA00005164"/>
    </source>
</evidence>
<dbReference type="CDD" id="cd05799">
    <property type="entry name" value="PGM2"/>
    <property type="match status" value="1"/>
</dbReference>
<evidence type="ECO:0000256" key="7">
    <source>
        <dbReference type="ARBA" id="ARBA00022842"/>
    </source>
</evidence>
<dbReference type="PRINTS" id="PR00509">
    <property type="entry name" value="PGMPMM"/>
</dbReference>
<name>A0A7X3SH54_9FIRM</name>
<evidence type="ECO:0000256" key="3">
    <source>
        <dbReference type="ARBA" id="ARBA00005189"/>
    </source>
</evidence>
<evidence type="ECO:0000259" key="14">
    <source>
        <dbReference type="Pfam" id="PF02879"/>
    </source>
</evidence>
<dbReference type="PROSITE" id="PS00710">
    <property type="entry name" value="PGM_PMM"/>
    <property type="match status" value="1"/>
</dbReference>
<comment type="cofactor">
    <cofactor evidence="1">
        <name>Mg(2+)</name>
        <dbReference type="ChEBI" id="CHEBI:18420"/>
    </cofactor>
</comment>
<dbReference type="Gene3D" id="3.40.120.10">
    <property type="entry name" value="Alpha-D-Glucose-1,6-Bisphosphate, subunit A, domain 3"/>
    <property type="match status" value="3"/>
</dbReference>
<evidence type="ECO:0000313" key="16">
    <source>
        <dbReference type="EMBL" id="MXP74008.1"/>
    </source>
</evidence>
<dbReference type="InterPro" id="IPR016066">
    <property type="entry name" value="A-D-PHexomutase_CS"/>
</dbReference>
<dbReference type="GO" id="GO:0008973">
    <property type="term" value="F:phosphopentomutase activity"/>
    <property type="evidence" value="ECO:0007669"/>
    <property type="project" value="TreeGrafter"/>
</dbReference>
<dbReference type="GO" id="GO:0005975">
    <property type="term" value="P:carbohydrate metabolic process"/>
    <property type="evidence" value="ECO:0007669"/>
    <property type="project" value="InterPro"/>
</dbReference>
<dbReference type="Pfam" id="PF02880">
    <property type="entry name" value="PGM_PMM_III"/>
    <property type="match status" value="1"/>
</dbReference>
<keyword evidence="17" id="KW-1185">Reference proteome</keyword>
<dbReference type="Gene3D" id="3.30.310.50">
    <property type="entry name" value="Alpha-D-phosphohexomutase, C-terminal domain"/>
    <property type="match status" value="1"/>
</dbReference>
<evidence type="ECO:0000256" key="4">
    <source>
        <dbReference type="ARBA" id="ARBA00010231"/>
    </source>
</evidence>
<proteinExistence type="inferred from homology"/>
<feature type="domain" description="Alpha-D-phosphohexomutase alpha/beta/alpha" evidence="15">
    <location>
        <begin position="326"/>
        <end position="452"/>
    </location>
</feature>
<dbReference type="InterPro" id="IPR036900">
    <property type="entry name" value="A-D-PHexomutase_C_sf"/>
</dbReference>
<dbReference type="Pfam" id="PF02878">
    <property type="entry name" value="PGM_PMM_I"/>
    <property type="match status" value="1"/>
</dbReference>
<dbReference type="PANTHER" id="PTHR45745">
    <property type="entry name" value="PHOSPHOMANNOMUTASE 45A"/>
    <property type="match status" value="1"/>
</dbReference>
<reference evidence="16 17" key="1">
    <citation type="submission" date="2019-12" db="EMBL/GenBank/DDBJ databases">
        <title>Sporaefaciens musculi gen. nov., sp. nov., a novel bacterium isolated from the caecum of an obese mouse.</title>
        <authorList>
            <person name="Rasmussen T.S."/>
            <person name="Streidl T."/>
            <person name="Hitch T.C.A."/>
            <person name="Wortmann E."/>
            <person name="Deptula P."/>
            <person name="Hansen M."/>
            <person name="Nielsen D.S."/>
            <person name="Clavel T."/>
            <person name="Vogensen F.K."/>
        </authorList>
    </citation>
    <scope>NUCLEOTIDE SEQUENCE [LARGE SCALE GENOMIC DNA]</scope>
    <source>
        <strain evidence="16 17">WCA-9-b2</strain>
    </source>
</reference>
<comment type="caution">
    <text evidence="16">The sequence shown here is derived from an EMBL/GenBank/DDBJ whole genome shotgun (WGS) entry which is preliminary data.</text>
</comment>
<dbReference type="RefSeq" id="WP_159749022.1">
    <property type="nucleotide sequence ID" value="NZ_CASSPE010000111.1"/>
</dbReference>
<dbReference type="SUPFAM" id="SSF55957">
    <property type="entry name" value="Phosphoglucomutase, C-terminal domain"/>
    <property type="match status" value="1"/>
</dbReference>
<evidence type="ECO:0000256" key="5">
    <source>
        <dbReference type="ARBA" id="ARBA00022553"/>
    </source>
</evidence>
<keyword evidence="8" id="KW-0413">Isomerase</keyword>
<dbReference type="PANTHER" id="PTHR45745:SF1">
    <property type="entry name" value="PHOSPHOGLUCOMUTASE 2B-RELATED"/>
    <property type="match status" value="1"/>
</dbReference>
<feature type="domain" description="Alpha-D-phosphohexomutase alpha/beta/alpha" evidence="13">
    <location>
        <begin position="43"/>
        <end position="180"/>
    </location>
</feature>
<evidence type="ECO:0000256" key="8">
    <source>
        <dbReference type="ARBA" id="ARBA00023235"/>
    </source>
</evidence>
<dbReference type="InterPro" id="IPR005846">
    <property type="entry name" value="A-D-PHexomutase_a/b/a-III"/>
</dbReference>
<protein>
    <recommendedName>
        <fullName evidence="9">Phosphoglucomutase</fullName>
    </recommendedName>
    <alternativeName>
        <fullName evidence="11">Alpha-phosphoglucomutase</fullName>
    </alternativeName>
    <alternativeName>
        <fullName evidence="10">Glucose phosphomutase</fullName>
    </alternativeName>
</protein>
<dbReference type="AlphaFoldDB" id="A0A7X3SH54"/>
<evidence type="ECO:0000256" key="1">
    <source>
        <dbReference type="ARBA" id="ARBA00001946"/>
    </source>
</evidence>
<keyword evidence="7 12" id="KW-0460">Magnesium</keyword>
<sequence>MEYRERYEGWLNDPYFDDATKEELRSIANDDNEIKERFYKDLEFGTAGLRGIIGAGTNRMNIYTVRKATQGLANYIISKDGQKKGVAIAYDSRRMSPEFADEAALCLGANGIKAYVFDSLRPTPELSYAVRSLGCIAGINITASHNPPEYNGYKVYWEDGAQITPPHDKGIMDEVKAVEDYNTVKTMGLEEAKAAGMYEVIGSSVDDGYIAELKKQVIHQDSIDAVGNELKIVYSPLHGTGNIPARRILEELGFKNVYVVKEQELPDGEFPTVSYPNPEAKEAFELGLKLAKEVDADLVLATDPDADRLGVYVKDAKSGEYKVLTGNMSGCLLADYEIGQRKATKGLPEDGYLIKTIVTSNLADAIAKGYDIGLIEVLTGFKFIGQQILGFETTGKGSYLFGFEESYGCLIGTHARDKDAIVATMALCEAAAYYKTQGKTLWDAMVDMYDKYGYYKDDIQSITLKGIEGLQKIQEILETLRKNPPAEVGGYKVVKARDYQAETIKDIATGEVTGTGLPKSNVLYYDLTDDAWLCVRPSGTEPKVKFYYGIKGSSLADADEKSAKLGEEVLSMINKML</sequence>